<dbReference type="PRINTS" id="PR00068">
    <property type="entry name" value="CUZNDISMTASE"/>
</dbReference>
<dbReference type="PROSITE" id="PS00087">
    <property type="entry name" value="SOD_CU_ZN_1"/>
    <property type="match status" value="1"/>
</dbReference>
<evidence type="ECO:0000259" key="13">
    <source>
        <dbReference type="Pfam" id="PF00080"/>
    </source>
</evidence>
<evidence type="ECO:0000256" key="6">
    <source>
        <dbReference type="ARBA" id="ARBA00022833"/>
    </source>
</evidence>
<accession>A0AAN9LBD1</accession>
<dbReference type="InterPro" id="IPR018152">
    <property type="entry name" value="SOD_Cu/Zn_BS"/>
</dbReference>
<protein>
    <recommendedName>
        <fullName evidence="4">superoxide dismutase</fullName>
        <ecNumber evidence="4">1.15.1.1</ecNumber>
    </recommendedName>
</protein>
<feature type="compositionally biased region" description="Polar residues" evidence="12">
    <location>
        <begin position="212"/>
        <end position="242"/>
    </location>
</feature>
<dbReference type="Gene3D" id="2.60.40.200">
    <property type="entry name" value="Superoxide dismutase, copper/zinc binding domain"/>
    <property type="match status" value="1"/>
</dbReference>
<comment type="similarity">
    <text evidence="3">Belongs to the Cu-Zn superoxide dismutase family.</text>
</comment>
<dbReference type="Proteomes" id="UP001374584">
    <property type="component" value="Unassembled WGS sequence"/>
</dbReference>
<keyword evidence="5" id="KW-0479">Metal-binding</keyword>
<feature type="coiled-coil region" evidence="11">
    <location>
        <begin position="308"/>
        <end position="384"/>
    </location>
</feature>
<keyword evidence="8" id="KW-0560">Oxidoreductase</keyword>
<dbReference type="InterPro" id="IPR040321">
    <property type="entry name" value="SCD2-like"/>
</dbReference>
<sequence length="828" mass="89738">MYERQNSSSGTPTTPSSPGNTITPVHRHARAGSTGSAMTGVRRAQNNATKAAAQRLAQVMSQTDDGDEDDDDVPLDYSSITGAGGIGLGGGRPMPSRSPMAVRSVQDPASSARSRSPMSFRSVQDQTPAARSRSPASVRSTQDHTPSARSRSPASVRAVQEQPQSLRGISSVRSSATLNALPAEQPPPRTPTILNNAEQPPSARSAPGNRTLDFSPSTRTMISTRSTQPSSANNDQPPSARSVSGRPSGLSKVVPMVPPSVPITLRPASSVGVPPSEPLLDVRKDRRLSLDLGSIKVRENANQQHRPTSELEDELDMLQEENDNLVEKVRLAEEKFEEAESRARQLEQQVANLGDGVTMEARLLTRKEAALQQREAALRNASKNNAGFQAALQSDAEVSSNLPCTFHITTAREEATSALEKLRLMTQRMILTAEEMEEVVLKRCWLARYWGLCVQHGIHADIAEVKYKYWSMFAPNPVEVVLAAGEKAREEADLDVEDTEHQRDMKELSGEGNIENMLFVEQGLRQLASLKVEEALAVALAQHRRPNLLKFGFSDELKLPIEGQCDAFELSREEAEDVSFKQAWLAYIWRRAKKHEIEPDIAYDRLQFWISHNSKTPNSQDAVDVERGLMEIKRLDIETQLWDESRRELEQDNSNSPDSSFLLTLLPWGALRSHCAMVKAVAVLGSSEGVTGTVYFSQEGNGPTTVTGSLSGLKPGHHGFHVHALGDTTNGCLSTGPHFNPNGKEHGAPEDENRHAGDLGNVNVGDDGTASFTITDSQIPLTGPNSIIGRAVVVHADPDDLGKGGHELSKSTGNAGGRVACGIIGLQG</sequence>
<gene>
    <name evidence="14" type="ORF">VNO80_29682</name>
</gene>
<dbReference type="FunFam" id="2.60.40.200:FF:000001">
    <property type="entry name" value="Superoxide dismutase [Cu-Zn]"/>
    <property type="match status" value="1"/>
</dbReference>
<feature type="compositionally biased region" description="Polar residues" evidence="12">
    <location>
        <begin position="161"/>
        <end position="178"/>
    </location>
</feature>
<dbReference type="InterPro" id="IPR036423">
    <property type="entry name" value="SOD-like_Cu/Zn_dom_sf"/>
</dbReference>
<dbReference type="GO" id="GO:0046872">
    <property type="term" value="F:metal ion binding"/>
    <property type="evidence" value="ECO:0007669"/>
    <property type="project" value="UniProtKB-KW"/>
</dbReference>
<evidence type="ECO:0000256" key="1">
    <source>
        <dbReference type="ARBA" id="ARBA00001935"/>
    </source>
</evidence>
<evidence type="ECO:0000256" key="10">
    <source>
        <dbReference type="ARBA" id="ARBA00049204"/>
    </source>
</evidence>
<feature type="compositionally biased region" description="Low complexity" evidence="12">
    <location>
        <begin position="108"/>
        <end position="140"/>
    </location>
</feature>
<evidence type="ECO:0000313" key="15">
    <source>
        <dbReference type="Proteomes" id="UP001374584"/>
    </source>
</evidence>
<feature type="compositionally biased region" description="Low complexity" evidence="12">
    <location>
        <begin position="1"/>
        <end position="24"/>
    </location>
</feature>
<comment type="caution">
    <text evidence="14">The sequence shown here is derived from an EMBL/GenBank/DDBJ whole genome shotgun (WGS) entry which is preliminary data.</text>
</comment>
<evidence type="ECO:0000256" key="2">
    <source>
        <dbReference type="ARBA" id="ARBA00001947"/>
    </source>
</evidence>
<feature type="domain" description="Superoxide dismutase copper/zinc binding" evidence="13">
    <location>
        <begin position="690"/>
        <end position="824"/>
    </location>
</feature>
<dbReference type="GO" id="GO:0000911">
    <property type="term" value="P:cytokinesis by cell plate formation"/>
    <property type="evidence" value="ECO:0007669"/>
    <property type="project" value="InterPro"/>
</dbReference>
<proteinExistence type="inferred from homology"/>
<evidence type="ECO:0000256" key="12">
    <source>
        <dbReference type="SAM" id="MobiDB-lite"/>
    </source>
</evidence>
<keyword evidence="15" id="KW-1185">Reference proteome</keyword>
<keyword evidence="6" id="KW-0862">Zinc</keyword>
<evidence type="ECO:0000256" key="5">
    <source>
        <dbReference type="ARBA" id="ARBA00022723"/>
    </source>
</evidence>
<feature type="compositionally biased region" description="Acidic residues" evidence="12">
    <location>
        <begin position="64"/>
        <end position="74"/>
    </location>
</feature>
<dbReference type="GO" id="GO:0004784">
    <property type="term" value="F:superoxide dismutase activity"/>
    <property type="evidence" value="ECO:0007669"/>
    <property type="project" value="UniProtKB-EC"/>
</dbReference>
<dbReference type="Pfam" id="PF00080">
    <property type="entry name" value="Sod_Cu"/>
    <property type="match status" value="1"/>
</dbReference>
<dbReference type="AlphaFoldDB" id="A0AAN9LBD1"/>
<dbReference type="EMBL" id="JAYMYR010000011">
    <property type="protein sequence ID" value="KAK7332925.1"/>
    <property type="molecule type" value="Genomic_DNA"/>
</dbReference>
<keyword evidence="9" id="KW-0186">Copper</keyword>
<dbReference type="GO" id="GO:0071493">
    <property type="term" value="P:cellular response to UV-B"/>
    <property type="evidence" value="ECO:0007669"/>
    <property type="project" value="UniProtKB-ARBA"/>
</dbReference>
<dbReference type="InterPro" id="IPR001424">
    <property type="entry name" value="SOD_Cu_Zn_dom"/>
</dbReference>
<dbReference type="EC" id="1.15.1.1" evidence="4"/>
<evidence type="ECO:0000256" key="7">
    <source>
        <dbReference type="ARBA" id="ARBA00022862"/>
    </source>
</evidence>
<evidence type="ECO:0000256" key="11">
    <source>
        <dbReference type="SAM" id="Coils"/>
    </source>
</evidence>
<dbReference type="GO" id="GO:0071484">
    <property type="term" value="P:cellular response to light intensity"/>
    <property type="evidence" value="ECO:0007669"/>
    <property type="project" value="UniProtKB-ARBA"/>
</dbReference>
<comment type="cofactor">
    <cofactor evidence="1">
        <name>Cu cation</name>
        <dbReference type="ChEBI" id="CHEBI:23378"/>
    </cofactor>
</comment>
<dbReference type="PANTHER" id="PTHR31762">
    <property type="entry name" value="FAS-BINDING FACTOR-LIKE PROTEIN"/>
    <property type="match status" value="1"/>
</dbReference>
<evidence type="ECO:0000256" key="4">
    <source>
        <dbReference type="ARBA" id="ARBA00012682"/>
    </source>
</evidence>
<evidence type="ECO:0000256" key="9">
    <source>
        <dbReference type="ARBA" id="ARBA00023008"/>
    </source>
</evidence>
<organism evidence="14 15">
    <name type="scientific">Phaseolus coccineus</name>
    <name type="common">Scarlet runner bean</name>
    <name type="synonym">Phaseolus multiflorus</name>
    <dbReference type="NCBI Taxonomy" id="3886"/>
    <lineage>
        <taxon>Eukaryota</taxon>
        <taxon>Viridiplantae</taxon>
        <taxon>Streptophyta</taxon>
        <taxon>Embryophyta</taxon>
        <taxon>Tracheophyta</taxon>
        <taxon>Spermatophyta</taxon>
        <taxon>Magnoliopsida</taxon>
        <taxon>eudicotyledons</taxon>
        <taxon>Gunneridae</taxon>
        <taxon>Pentapetalae</taxon>
        <taxon>rosids</taxon>
        <taxon>fabids</taxon>
        <taxon>Fabales</taxon>
        <taxon>Fabaceae</taxon>
        <taxon>Papilionoideae</taxon>
        <taxon>50 kb inversion clade</taxon>
        <taxon>NPAAA clade</taxon>
        <taxon>indigoferoid/millettioid clade</taxon>
        <taxon>Phaseoleae</taxon>
        <taxon>Phaseolus</taxon>
    </lineage>
</organism>
<feature type="compositionally biased region" description="Low complexity" evidence="12">
    <location>
        <begin position="147"/>
        <end position="159"/>
    </location>
</feature>
<dbReference type="SUPFAM" id="SSF49329">
    <property type="entry name" value="Cu,Zn superoxide dismutase-like"/>
    <property type="match status" value="1"/>
</dbReference>
<name>A0AAN9LBD1_PHACN</name>
<keyword evidence="7" id="KW-0049">Antioxidant</keyword>
<dbReference type="PROSITE" id="PS00332">
    <property type="entry name" value="SOD_CU_ZN_2"/>
    <property type="match status" value="1"/>
</dbReference>
<evidence type="ECO:0000313" key="14">
    <source>
        <dbReference type="EMBL" id="KAK7332925.1"/>
    </source>
</evidence>
<feature type="compositionally biased region" description="Gly residues" evidence="12">
    <location>
        <begin position="82"/>
        <end position="92"/>
    </location>
</feature>
<evidence type="ECO:0000256" key="3">
    <source>
        <dbReference type="ARBA" id="ARBA00010457"/>
    </source>
</evidence>
<comment type="cofactor">
    <cofactor evidence="2">
        <name>Zn(2+)</name>
        <dbReference type="ChEBI" id="CHEBI:29105"/>
    </cofactor>
</comment>
<dbReference type="CDD" id="cd00305">
    <property type="entry name" value="Cu-Zn_Superoxide_Dismutase"/>
    <property type="match status" value="1"/>
</dbReference>
<reference evidence="14 15" key="1">
    <citation type="submission" date="2024-01" db="EMBL/GenBank/DDBJ databases">
        <title>The genomes of 5 underutilized Papilionoideae crops provide insights into root nodulation and disease resistanc.</title>
        <authorList>
            <person name="Jiang F."/>
        </authorList>
    </citation>
    <scope>NUCLEOTIDE SEQUENCE [LARGE SCALE GENOMIC DNA]</scope>
    <source>
        <strain evidence="14">JINMINGXINNONG_FW02</strain>
        <tissue evidence="14">Leaves</tissue>
    </source>
</reference>
<keyword evidence="11" id="KW-0175">Coiled coil</keyword>
<dbReference type="PANTHER" id="PTHR31762:SF10">
    <property type="entry name" value="FAS-BINDING FACTOR-LIKE PROTEIN"/>
    <property type="match status" value="1"/>
</dbReference>
<comment type="catalytic activity">
    <reaction evidence="10">
        <text>2 superoxide + 2 H(+) = H2O2 + O2</text>
        <dbReference type="Rhea" id="RHEA:20696"/>
        <dbReference type="ChEBI" id="CHEBI:15378"/>
        <dbReference type="ChEBI" id="CHEBI:15379"/>
        <dbReference type="ChEBI" id="CHEBI:16240"/>
        <dbReference type="ChEBI" id="CHEBI:18421"/>
        <dbReference type="EC" id="1.15.1.1"/>
    </reaction>
</comment>
<dbReference type="GO" id="GO:0071472">
    <property type="term" value="P:cellular response to salt stress"/>
    <property type="evidence" value="ECO:0007669"/>
    <property type="project" value="UniProtKB-ARBA"/>
</dbReference>
<dbReference type="GO" id="GO:0071457">
    <property type="term" value="P:cellular response to ozone"/>
    <property type="evidence" value="ECO:0007669"/>
    <property type="project" value="UniProtKB-ARBA"/>
</dbReference>
<feature type="region of interest" description="Disordered" evidence="12">
    <location>
        <begin position="1"/>
        <end position="250"/>
    </location>
</feature>
<evidence type="ECO:0000256" key="8">
    <source>
        <dbReference type="ARBA" id="ARBA00023002"/>
    </source>
</evidence>